<evidence type="ECO:0000313" key="1">
    <source>
        <dbReference type="EMBL" id="OHA14152.1"/>
    </source>
</evidence>
<dbReference type="EMBL" id="MHQY01000013">
    <property type="protein sequence ID" value="OHA14152.1"/>
    <property type="molecule type" value="Genomic_DNA"/>
</dbReference>
<dbReference type="Proteomes" id="UP000177171">
    <property type="component" value="Unassembled WGS sequence"/>
</dbReference>
<accession>A0A1G2LTH0</accession>
<dbReference type="InterPro" id="IPR029058">
    <property type="entry name" value="AB_hydrolase_fold"/>
</dbReference>
<dbReference type="SUPFAM" id="SSF53474">
    <property type="entry name" value="alpha/beta-Hydrolases"/>
    <property type="match status" value="1"/>
</dbReference>
<protein>
    <recommendedName>
        <fullName evidence="3">Peptidase S9 prolyl oligopeptidase catalytic domain-containing protein</fullName>
    </recommendedName>
</protein>
<sequence length="379" mass="43671">MLFENAPNYQILLRFLKNLIFYTIFYTDRISALLNLNTENGMKAIRVLLLVLALAGCAVLYKPPPDITPKTVNFKEEIPIFSYKKVPLNKTITPAWNYGSKTHDVFNLSFDSAMPGESIKAEYWKNKAPGRKKLIIVLPIADSTRFPGEHYTNVMTSWNGNTEFNVLLLEDTRKISWLEELRNSEDEKEFLGWMRIVSIAIKNYVVDTRRLIDWAETRQELDSLNIGIIGASISSNLAALIMAADSRIKAGVFDKGGGSFADLFSYSKQQELKESRELVMKKFSWTRQKFDEKIRPILQPVEAINWAGRINPQKVLFLNAKYDTWIPKFSIENFWNALGKPERIEHKTEHKTAFLLSLTPFGGHYADFKIFNHFQKNLQ</sequence>
<dbReference type="AlphaFoldDB" id="A0A1G2LTH0"/>
<comment type="caution">
    <text evidence="1">The sequence shown here is derived from an EMBL/GenBank/DDBJ whole genome shotgun (WGS) entry which is preliminary data.</text>
</comment>
<dbReference type="Gene3D" id="3.40.50.1820">
    <property type="entry name" value="alpha/beta hydrolase"/>
    <property type="match status" value="1"/>
</dbReference>
<name>A0A1G2LTH0_9BACT</name>
<evidence type="ECO:0000313" key="2">
    <source>
        <dbReference type="Proteomes" id="UP000177171"/>
    </source>
</evidence>
<gene>
    <name evidence="1" type="ORF">A3G49_02835</name>
</gene>
<proteinExistence type="predicted"/>
<evidence type="ECO:0008006" key="3">
    <source>
        <dbReference type="Google" id="ProtNLM"/>
    </source>
</evidence>
<reference evidence="1 2" key="1">
    <citation type="journal article" date="2016" name="Nat. Commun.">
        <title>Thousands of microbial genomes shed light on interconnected biogeochemical processes in an aquifer system.</title>
        <authorList>
            <person name="Anantharaman K."/>
            <person name="Brown C.T."/>
            <person name="Hug L.A."/>
            <person name="Sharon I."/>
            <person name="Castelle C.J."/>
            <person name="Probst A.J."/>
            <person name="Thomas B.C."/>
            <person name="Singh A."/>
            <person name="Wilkins M.J."/>
            <person name="Karaoz U."/>
            <person name="Brodie E.L."/>
            <person name="Williams K.H."/>
            <person name="Hubbard S.S."/>
            <person name="Banfield J.F."/>
        </authorList>
    </citation>
    <scope>NUCLEOTIDE SEQUENCE [LARGE SCALE GENOMIC DNA]</scope>
</reference>
<organism evidence="1 2">
    <name type="scientific">Candidatus Sungbacteria bacterium RIFCSPLOWO2_12_FULL_41_11</name>
    <dbReference type="NCBI Taxonomy" id="1802286"/>
    <lineage>
        <taxon>Bacteria</taxon>
        <taxon>Candidatus Sungiibacteriota</taxon>
    </lineage>
</organism>